<keyword evidence="2" id="KW-1185">Reference proteome</keyword>
<reference evidence="1" key="2">
    <citation type="journal article" date="2020" name="Nat. Commun.">
        <title>Large-scale genome sequencing of mycorrhizal fungi provides insights into the early evolution of symbiotic traits.</title>
        <authorList>
            <person name="Miyauchi S."/>
            <person name="Kiss E."/>
            <person name="Kuo A."/>
            <person name="Drula E."/>
            <person name="Kohler A."/>
            <person name="Sanchez-Garcia M."/>
            <person name="Morin E."/>
            <person name="Andreopoulos B."/>
            <person name="Barry K.W."/>
            <person name="Bonito G."/>
            <person name="Buee M."/>
            <person name="Carver A."/>
            <person name="Chen C."/>
            <person name="Cichocki N."/>
            <person name="Clum A."/>
            <person name="Culley D."/>
            <person name="Crous P.W."/>
            <person name="Fauchery L."/>
            <person name="Girlanda M."/>
            <person name="Hayes R.D."/>
            <person name="Keri Z."/>
            <person name="LaButti K."/>
            <person name="Lipzen A."/>
            <person name="Lombard V."/>
            <person name="Magnuson J."/>
            <person name="Maillard F."/>
            <person name="Murat C."/>
            <person name="Nolan M."/>
            <person name="Ohm R.A."/>
            <person name="Pangilinan J."/>
            <person name="Pereira M.F."/>
            <person name="Perotto S."/>
            <person name="Peter M."/>
            <person name="Pfister S."/>
            <person name="Riley R."/>
            <person name="Sitrit Y."/>
            <person name="Stielow J.B."/>
            <person name="Szollosi G."/>
            <person name="Zifcakova L."/>
            <person name="Stursova M."/>
            <person name="Spatafora J.W."/>
            <person name="Tedersoo L."/>
            <person name="Vaario L.M."/>
            <person name="Yamada A."/>
            <person name="Yan M."/>
            <person name="Wang P."/>
            <person name="Xu J."/>
            <person name="Bruns T."/>
            <person name="Baldrian P."/>
            <person name="Vilgalys R."/>
            <person name="Dunand C."/>
            <person name="Henrissat B."/>
            <person name="Grigoriev I.V."/>
            <person name="Hibbett D."/>
            <person name="Nagy L.G."/>
            <person name="Martin F.M."/>
        </authorList>
    </citation>
    <scope>NUCLEOTIDE SEQUENCE</scope>
    <source>
        <strain evidence="1">P2</strain>
    </source>
</reference>
<sequence>MSTRPTLLDGKPSDLRKRAKEFRVMKADFKFSNLCDTARRQGNIVFTPDGNSVLSLSPNRRNNSTQSGFECLDYSGRRWSGFVRQLQEGRSVTSLQLS</sequence>
<name>A0ACB6ZKM4_THEGA</name>
<evidence type="ECO:0000313" key="2">
    <source>
        <dbReference type="Proteomes" id="UP000886501"/>
    </source>
</evidence>
<protein>
    <submittedName>
        <fullName evidence="1">Uncharacterized protein</fullName>
    </submittedName>
</protein>
<proteinExistence type="predicted"/>
<dbReference type="EMBL" id="MU117990">
    <property type="protein sequence ID" value="KAF9649998.1"/>
    <property type="molecule type" value="Genomic_DNA"/>
</dbReference>
<organism evidence="1 2">
    <name type="scientific">Thelephora ganbajun</name>
    <name type="common">Ganba fungus</name>
    <dbReference type="NCBI Taxonomy" id="370292"/>
    <lineage>
        <taxon>Eukaryota</taxon>
        <taxon>Fungi</taxon>
        <taxon>Dikarya</taxon>
        <taxon>Basidiomycota</taxon>
        <taxon>Agaricomycotina</taxon>
        <taxon>Agaricomycetes</taxon>
        <taxon>Thelephorales</taxon>
        <taxon>Thelephoraceae</taxon>
        <taxon>Thelephora</taxon>
    </lineage>
</organism>
<dbReference type="Proteomes" id="UP000886501">
    <property type="component" value="Unassembled WGS sequence"/>
</dbReference>
<evidence type="ECO:0000313" key="1">
    <source>
        <dbReference type="EMBL" id="KAF9649998.1"/>
    </source>
</evidence>
<comment type="caution">
    <text evidence="1">The sequence shown here is derived from an EMBL/GenBank/DDBJ whole genome shotgun (WGS) entry which is preliminary data.</text>
</comment>
<gene>
    <name evidence="1" type="ORF">BDM02DRAFT_3112797</name>
</gene>
<accession>A0ACB6ZKM4</accession>
<reference evidence="1" key="1">
    <citation type="submission" date="2019-10" db="EMBL/GenBank/DDBJ databases">
        <authorList>
            <consortium name="DOE Joint Genome Institute"/>
            <person name="Kuo A."/>
            <person name="Miyauchi S."/>
            <person name="Kiss E."/>
            <person name="Drula E."/>
            <person name="Kohler A."/>
            <person name="Sanchez-Garcia M."/>
            <person name="Andreopoulos B."/>
            <person name="Barry K.W."/>
            <person name="Bonito G."/>
            <person name="Buee M."/>
            <person name="Carver A."/>
            <person name="Chen C."/>
            <person name="Cichocki N."/>
            <person name="Clum A."/>
            <person name="Culley D."/>
            <person name="Crous P.W."/>
            <person name="Fauchery L."/>
            <person name="Girlanda M."/>
            <person name="Hayes R."/>
            <person name="Keri Z."/>
            <person name="Labutti K."/>
            <person name="Lipzen A."/>
            <person name="Lombard V."/>
            <person name="Magnuson J."/>
            <person name="Maillard F."/>
            <person name="Morin E."/>
            <person name="Murat C."/>
            <person name="Nolan M."/>
            <person name="Ohm R."/>
            <person name="Pangilinan J."/>
            <person name="Pereira M."/>
            <person name="Perotto S."/>
            <person name="Peter M."/>
            <person name="Riley R."/>
            <person name="Sitrit Y."/>
            <person name="Stielow B."/>
            <person name="Szollosi G."/>
            <person name="Zifcakova L."/>
            <person name="Stursova M."/>
            <person name="Spatafora J.W."/>
            <person name="Tedersoo L."/>
            <person name="Vaario L.-M."/>
            <person name="Yamada A."/>
            <person name="Yan M."/>
            <person name="Wang P."/>
            <person name="Xu J."/>
            <person name="Bruns T."/>
            <person name="Baldrian P."/>
            <person name="Vilgalys R."/>
            <person name="Henrissat B."/>
            <person name="Grigoriev I.V."/>
            <person name="Hibbett D."/>
            <person name="Nagy L.G."/>
            <person name="Martin F.M."/>
        </authorList>
    </citation>
    <scope>NUCLEOTIDE SEQUENCE</scope>
    <source>
        <strain evidence="1">P2</strain>
    </source>
</reference>